<proteinExistence type="inferred from homology"/>
<keyword evidence="1 3" id="KW-0547">Nucleotide-binding</keyword>
<feature type="compositionally biased region" description="Low complexity" evidence="5">
    <location>
        <begin position="297"/>
        <end position="321"/>
    </location>
</feature>
<evidence type="ECO:0000256" key="1">
    <source>
        <dbReference type="ARBA" id="ARBA00022741"/>
    </source>
</evidence>
<organism evidence="7 8">
    <name type="scientific">Tepidimonas thermarum</name>
    <dbReference type="NCBI Taxonomy" id="335431"/>
    <lineage>
        <taxon>Bacteria</taxon>
        <taxon>Pseudomonadati</taxon>
        <taxon>Pseudomonadota</taxon>
        <taxon>Betaproteobacteria</taxon>
        <taxon>Burkholderiales</taxon>
        <taxon>Tepidimonas</taxon>
    </lineage>
</organism>
<feature type="binding site" evidence="4">
    <location>
        <begin position="58"/>
        <end position="61"/>
    </location>
    <ligand>
        <name>GTP</name>
        <dbReference type="ChEBI" id="CHEBI:37565"/>
    </ligand>
</feature>
<feature type="region of interest" description="Disordered" evidence="5">
    <location>
        <begin position="297"/>
        <end position="337"/>
    </location>
</feature>
<dbReference type="EMBL" id="VJOL01000063">
    <property type="protein sequence ID" value="TSE28093.1"/>
    <property type="molecule type" value="Genomic_DNA"/>
</dbReference>
<dbReference type="Gene3D" id="3.40.50.300">
    <property type="entry name" value="P-loop containing nucleotide triphosphate hydrolases"/>
    <property type="match status" value="1"/>
</dbReference>
<comment type="subcellular location">
    <subcellularLocation>
        <location evidence="3">Cytoplasm</location>
    </subcellularLocation>
</comment>
<evidence type="ECO:0000256" key="5">
    <source>
        <dbReference type="SAM" id="MobiDB-lite"/>
    </source>
</evidence>
<keyword evidence="2 3" id="KW-0342">GTP-binding</keyword>
<dbReference type="AlphaFoldDB" id="A0A554WWY8"/>
<name>A0A554WWY8_9BURK</name>
<feature type="compositionally biased region" description="Basic residues" evidence="5">
    <location>
        <begin position="327"/>
        <end position="337"/>
    </location>
</feature>
<dbReference type="InterPro" id="IPR016478">
    <property type="entry name" value="GTPase_MTG1"/>
</dbReference>
<dbReference type="PANTHER" id="PTHR45782:SF4">
    <property type="entry name" value="MITOCHONDRIAL RIBOSOME-ASSOCIATED GTPASE 1"/>
    <property type="match status" value="1"/>
</dbReference>
<dbReference type="InterPro" id="IPR023179">
    <property type="entry name" value="GTP-bd_ortho_bundle_sf"/>
</dbReference>
<dbReference type="PIRSF" id="PIRSF006230">
    <property type="entry name" value="MG442"/>
    <property type="match status" value="1"/>
</dbReference>
<dbReference type="PANTHER" id="PTHR45782">
    <property type="entry name" value="MITOCHONDRIAL RIBOSOME-ASSOCIATED GTPASE 1"/>
    <property type="match status" value="1"/>
</dbReference>
<keyword evidence="8" id="KW-1185">Reference proteome</keyword>
<feature type="domain" description="G" evidence="6">
    <location>
        <begin position="116"/>
        <end position="174"/>
    </location>
</feature>
<feature type="binding site" evidence="4">
    <location>
        <position position="168"/>
    </location>
    <ligand>
        <name>GTP</name>
        <dbReference type="ChEBI" id="CHEBI:37565"/>
    </ligand>
</feature>
<dbReference type="RefSeq" id="WP_143904132.1">
    <property type="nucleotide sequence ID" value="NZ_VJOL01000063.1"/>
</dbReference>
<dbReference type="InterPro" id="IPR019991">
    <property type="entry name" value="GTP-bd_ribosome_bgen"/>
</dbReference>
<dbReference type="Pfam" id="PF01926">
    <property type="entry name" value="MMR_HSR1"/>
    <property type="match status" value="1"/>
</dbReference>
<gene>
    <name evidence="7" type="primary">rbgA</name>
    <name evidence="7" type="ORF">Tther_02353</name>
</gene>
<dbReference type="GO" id="GO:0005525">
    <property type="term" value="F:GTP binding"/>
    <property type="evidence" value="ECO:0007669"/>
    <property type="project" value="UniProtKB-KW"/>
</dbReference>
<evidence type="ECO:0000313" key="7">
    <source>
        <dbReference type="EMBL" id="TSE28093.1"/>
    </source>
</evidence>
<dbReference type="GO" id="GO:0003924">
    <property type="term" value="F:GTPase activity"/>
    <property type="evidence" value="ECO:0007669"/>
    <property type="project" value="TreeGrafter"/>
</dbReference>
<dbReference type="SUPFAM" id="SSF52540">
    <property type="entry name" value="P-loop containing nucleoside triphosphate hydrolases"/>
    <property type="match status" value="1"/>
</dbReference>
<evidence type="ECO:0000313" key="8">
    <source>
        <dbReference type="Proteomes" id="UP000318542"/>
    </source>
</evidence>
<evidence type="ECO:0000256" key="3">
    <source>
        <dbReference type="PIRNR" id="PIRNR006230"/>
    </source>
</evidence>
<dbReference type="NCBIfam" id="TIGR03596">
    <property type="entry name" value="GTPase_YlqF"/>
    <property type="match status" value="1"/>
</dbReference>
<dbReference type="CDD" id="cd01856">
    <property type="entry name" value="YlqF"/>
    <property type="match status" value="1"/>
</dbReference>
<comment type="function">
    <text evidence="3">Required for a late step of 50S ribosomal subunit assembly. Has GTPase activity.</text>
</comment>
<dbReference type="InterPro" id="IPR006073">
    <property type="entry name" value="GTP-bd"/>
</dbReference>
<reference evidence="7 8" key="1">
    <citation type="submission" date="2019-07" db="EMBL/GenBank/DDBJ databases">
        <title>Tepidimonas thermarum AA-1 draft genome.</title>
        <authorList>
            <person name="Da Costa M.S."/>
            <person name="Froufe H.J.C."/>
            <person name="Egas C."/>
            <person name="Albuquerque L."/>
        </authorList>
    </citation>
    <scope>NUCLEOTIDE SEQUENCE [LARGE SCALE GENOMIC DNA]</scope>
    <source>
        <strain evidence="7 8">AA-1</strain>
    </source>
</reference>
<dbReference type="GO" id="GO:0006412">
    <property type="term" value="P:translation"/>
    <property type="evidence" value="ECO:0007669"/>
    <property type="project" value="TreeGrafter"/>
</dbReference>
<accession>A0A554WWY8</accession>
<feature type="binding site" evidence="4">
    <location>
        <begin position="124"/>
        <end position="129"/>
    </location>
    <ligand>
        <name>GTP</name>
        <dbReference type="ChEBI" id="CHEBI:37565"/>
    </ligand>
</feature>
<comment type="similarity">
    <text evidence="3">Belongs to the TRAFAC class YlqF/YawG GTPase family. MTG1 subfamily.</text>
</comment>
<keyword evidence="3" id="KW-0963">Cytoplasm</keyword>
<evidence type="ECO:0000259" key="6">
    <source>
        <dbReference type="Pfam" id="PF01926"/>
    </source>
</evidence>
<comment type="caution">
    <text evidence="7">The sequence shown here is derived from an EMBL/GenBank/DDBJ whole genome shotgun (WGS) entry which is preliminary data.</text>
</comment>
<dbReference type="Gene3D" id="1.10.1580.10">
    <property type="match status" value="1"/>
</dbReference>
<dbReference type="InterPro" id="IPR027417">
    <property type="entry name" value="P-loop_NTPase"/>
</dbReference>
<protein>
    <recommendedName>
        <fullName evidence="3">Ribosome biogenesis GTPase A</fullName>
    </recommendedName>
</protein>
<sequence>MSVQWFPGHMHATQKALRERLKTTDVVIELLDARLPGSSANPLLAQLIGGRPTLKVLNKEDLADPVRTAQWLAHYNAQPHTRAIALHAHTPGPARTLVAECRRLAPHRGGMVKPLRVLIAGIPNVGKSTLINTLLGKRAAKAADEPGVTKQEQRVVLADDVYLYDTPGMLWPKIIVPESGDWLAASGAVGRNAFDEEEVALALLRALQADYPERLEARYRLGLTPAAIATCPDHELLATIGRKRGALLPGGRVDPHKAGEVLLADFRAGALGRITLETPASFAAWLHAAQVAEAQRQAQRAARRAAQPPGAQAPAPAADGAPGAGRGARRRGTGAAG</sequence>
<evidence type="ECO:0000256" key="2">
    <source>
        <dbReference type="ARBA" id="ARBA00023134"/>
    </source>
</evidence>
<dbReference type="Proteomes" id="UP000318542">
    <property type="component" value="Unassembled WGS sequence"/>
</dbReference>
<evidence type="ECO:0000256" key="4">
    <source>
        <dbReference type="PIRSR" id="PIRSR006230-1"/>
    </source>
</evidence>
<dbReference type="OrthoDB" id="9779790at2"/>
<dbReference type="GO" id="GO:0005737">
    <property type="term" value="C:cytoplasm"/>
    <property type="evidence" value="ECO:0007669"/>
    <property type="project" value="UniProtKB-SubCell"/>
</dbReference>